<dbReference type="EMBL" id="MCFI01000027">
    <property type="protein sequence ID" value="ORY75148.1"/>
    <property type="molecule type" value="Genomic_DNA"/>
</dbReference>
<name>A0A1Y2EUA8_PROLT</name>
<evidence type="ECO:0000256" key="1">
    <source>
        <dbReference type="SAM" id="MobiDB-lite"/>
    </source>
</evidence>
<dbReference type="InterPro" id="IPR052578">
    <property type="entry name" value="PI_Transfer_CRAL-TRIO"/>
</dbReference>
<dbReference type="GO" id="GO:0008526">
    <property type="term" value="F:phosphatidylinositol transfer activity"/>
    <property type="evidence" value="ECO:0007669"/>
    <property type="project" value="TreeGrafter"/>
</dbReference>
<dbReference type="STRING" id="56484.A0A1Y2EUA8"/>
<feature type="domain" description="CRAL-TRIO" evidence="2">
    <location>
        <begin position="107"/>
        <end position="266"/>
    </location>
</feature>
<dbReference type="InterPro" id="IPR036865">
    <property type="entry name" value="CRAL-TRIO_dom_sf"/>
</dbReference>
<dbReference type="OMA" id="DIHARPC"/>
<sequence length="390" mass="43758">MGFFGKSAPVETQPHYANPVLLPLDQPTAGAEPLPTAVLTDSQKATYDAMLNFLKGTEHGLTFSEKEQLYLTREQILRFLRATKWDLKKCQLRMLDNLKWRREYGVETLTAEHVEPEAITGKQILLGFDNSCRPCLYLYPGRQNTEYSPRQMQHLVWMLERTADLMPAGVETLALLVNYRGATGAKSPPVSQGRETLALLQNHYVERLGRALVIDLPVFIWGFFKIITPFMDPVTREKLIFNEELAKHVPPAQLDKHWGGQLEFEYKHAVYWPKLLELTQKAQERAKRNWEAVGGGIGVSEALLKAEPSSSHTAVNGEKQSQSATLSSEQHEAVNQPGEELSPEQSTQVVQQANQSDIVNRAEEKVDAVYVADSPAIVVKDQQASLKGVI</sequence>
<dbReference type="CDD" id="cd00170">
    <property type="entry name" value="SEC14"/>
    <property type="match status" value="1"/>
</dbReference>
<dbReference type="PANTHER" id="PTHR45824">
    <property type="entry name" value="GH16843P"/>
    <property type="match status" value="1"/>
</dbReference>
<evidence type="ECO:0000259" key="2">
    <source>
        <dbReference type="PROSITE" id="PS50191"/>
    </source>
</evidence>
<dbReference type="SUPFAM" id="SSF52087">
    <property type="entry name" value="CRAL/TRIO domain"/>
    <property type="match status" value="1"/>
</dbReference>
<dbReference type="PROSITE" id="PS50191">
    <property type="entry name" value="CRAL_TRIO"/>
    <property type="match status" value="1"/>
</dbReference>
<dbReference type="PANTHER" id="PTHR45824:SF29">
    <property type="entry name" value="GH16843P"/>
    <property type="match status" value="1"/>
</dbReference>
<dbReference type="Pfam" id="PF03765">
    <property type="entry name" value="CRAL_TRIO_N"/>
    <property type="match status" value="1"/>
</dbReference>
<dbReference type="SMART" id="SM01100">
    <property type="entry name" value="CRAL_TRIO_N"/>
    <property type="match status" value="1"/>
</dbReference>
<dbReference type="GeneID" id="63788635"/>
<dbReference type="RefSeq" id="XP_040722260.1">
    <property type="nucleotide sequence ID" value="XM_040872036.1"/>
</dbReference>
<feature type="region of interest" description="Disordered" evidence="1">
    <location>
        <begin position="308"/>
        <end position="354"/>
    </location>
</feature>
<dbReference type="Gene3D" id="3.40.525.10">
    <property type="entry name" value="CRAL-TRIO lipid binding domain"/>
    <property type="match status" value="1"/>
</dbReference>
<keyword evidence="4" id="KW-1185">Reference proteome</keyword>
<protein>
    <submittedName>
        <fullName evidence="3">CRAL/TRIO domain-containing protein</fullName>
    </submittedName>
</protein>
<reference evidence="3 4" key="1">
    <citation type="submission" date="2016-07" db="EMBL/GenBank/DDBJ databases">
        <title>Pervasive Adenine N6-methylation of Active Genes in Fungi.</title>
        <authorList>
            <consortium name="DOE Joint Genome Institute"/>
            <person name="Mondo S.J."/>
            <person name="Dannebaum R.O."/>
            <person name="Kuo R.C."/>
            <person name="Labutti K."/>
            <person name="Haridas S."/>
            <person name="Kuo A."/>
            <person name="Salamov A."/>
            <person name="Ahrendt S.R."/>
            <person name="Lipzen A."/>
            <person name="Sullivan W."/>
            <person name="Andreopoulos W.B."/>
            <person name="Clum A."/>
            <person name="Lindquist E."/>
            <person name="Daum C."/>
            <person name="Ramamoorthy G.K."/>
            <person name="Gryganskyi A."/>
            <person name="Culley D."/>
            <person name="Magnuson J.K."/>
            <person name="James T.Y."/>
            <person name="O'Malley M.A."/>
            <person name="Stajich J.E."/>
            <person name="Spatafora J.W."/>
            <person name="Visel A."/>
            <person name="Grigoriev I.V."/>
        </authorList>
    </citation>
    <scope>NUCLEOTIDE SEQUENCE [LARGE SCALE GENOMIC DNA]</scope>
    <source>
        <strain evidence="3 4">12-1054</strain>
    </source>
</reference>
<organism evidence="3 4">
    <name type="scientific">Protomyces lactucae-debilis</name>
    <dbReference type="NCBI Taxonomy" id="2754530"/>
    <lineage>
        <taxon>Eukaryota</taxon>
        <taxon>Fungi</taxon>
        <taxon>Dikarya</taxon>
        <taxon>Ascomycota</taxon>
        <taxon>Taphrinomycotina</taxon>
        <taxon>Taphrinomycetes</taxon>
        <taxon>Taphrinales</taxon>
        <taxon>Protomycetaceae</taxon>
        <taxon>Protomyces</taxon>
    </lineage>
</organism>
<dbReference type="SUPFAM" id="SSF46938">
    <property type="entry name" value="CRAL/TRIO N-terminal domain"/>
    <property type="match status" value="1"/>
</dbReference>
<dbReference type="AlphaFoldDB" id="A0A1Y2EUA8"/>
<dbReference type="InterPro" id="IPR001251">
    <property type="entry name" value="CRAL-TRIO_dom"/>
</dbReference>
<dbReference type="SMART" id="SM00516">
    <property type="entry name" value="SEC14"/>
    <property type="match status" value="1"/>
</dbReference>
<dbReference type="InterPro" id="IPR011074">
    <property type="entry name" value="CRAL/TRIO_N_dom"/>
</dbReference>
<accession>A0A1Y2EUA8</accession>
<dbReference type="Proteomes" id="UP000193685">
    <property type="component" value="Unassembled WGS sequence"/>
</dbReference>
<feature type="compositionally biased region" description="Polar residues" evidence="1">
    <location>
        <begin position="343"/>
        <end position="354"/>
    </location>
</feature>
<gene>
    <name evidence="3" type="ORF">BCR37DRAFT_403818</name>
</gene>
<proteinExistence type="predicted"/>
<dbReference type="InterPro" id="IPR036273">
    <property type="entry name" value="CRAL/TRIO_N_dom_sf"/>
</dbReference>
<evidence type="ECO:0000313" key="3">
    <source>
        <dbReference type="EMBL" id="ORY75148.1"/>
    </source>
</evidence>
<dbReference type="Pfam" id="PF00650">
    <property type="entry name" value="CRAL_TRIO"/>
    <property type="match status" value="1"/>
</dbReference>
<evidence type="ECO:0000313" key="4">
    <source>
        <dbReference type="Proteomes" id="UP000193685"/>
    </source>
</evidence>
<comment type="caution">
    <text evidence="3">The sequence shown here is derived from an EMBL/GenBank/DDBJ whole genome shotgun (WGS) entry which is preliminary data.</text>
</comment>
<feature type="compositionally biased region" description="Polar residues" evidence="1">
    <location>
        <begin position="308"/>
        <end position="328"/>
    </location>
</feature>
<dbReference type="OrthoDB" id="75724at2759"/>